<dbReference type="Gene3D" id="3.90.550.10">
    <property type="entry name" value="Spore Coat Polysaccharide Biosynthesis Protein SpsA, Chain A"/>
    <property type="match status" value="1"/>
</dbReference>
<comment type="caution">
    <text evidence="1">The sequence shown here is derived from an EMBL/GenBank/DDBJ whole genome shotgun (WGS) entry which is preliminary data.</text>
</comment>
<dbReference type="EMBL" id="AZMV01000001">
    <property type="protein sequence ID" value="ETY72322.1"/>
    <property type="molecule type" value="Genomic_DNA"/>
</dbReference>
<dbReference type="STRING" id="1435051.BMOU_0340"/>
<sequence>MVPHKVIFLDILRYSKNEYFAFSDQDDYWLPEKMTLCLKYLHNLEEKYGKKSPLMVYTDMSVTDSNLKITASSFLENSGKEKIGDSVQELLITSVAAGCTIVGNAELRKVIVKATDNVFDEKILMHDWWTLLVAACCGHVLGIRTPTVLYRQHNTNSVGAERYNVFSKIRNQKENARKYWASCKQAELLYNKLGEFMPCKKKEHHRRSHFNNVCQ</sequence>
<dbReference type="Proteomes" id="UP000019155">
    <property type="component" value="Unassembled WGS sequence"/>
</dbReference>
<evidence type="ECO:0000313" key="2">
    <source>
        <dbReference type="Proteomes" id="UP000019155"/>
    </source>
</evidence>
<dbReference type="AlphaFoldDB" id="W4NB67"/>
<reference evidence="1 2" key="1">
    <citation type="journal article" date="2014" name="Genome Announc.">
        <title>The Genome Sequence of Bifidobacterium moukalabense DSM 27321 Highlights the Close Phylogenetic Relatedness with the Bifidobacterium dentium Taxon.</title>
        <authorList>
            <person name="Lugli G.A."/>
            <person name="Duranti S."/>
            <person name="Milani C."/>
            <person name="Turroni F."/>
            <person name="Viappiani A."/>
            <person name="Mangifesta M."/>
            <person name="van Sinderen D."/>
            <person name="Ventura M."/>
        </authorList>
    </citation>
    <scope>NUCLEOTIDE SEQUENCE [LARGE SCALE GENOMIC DNA]</scope>
    <source>
        <strain evidence="1 2">DSM 27321</strain>
    </source>
</reference>
<evidence type="ECO:0000313" key="1">
    <source>
        <dbReference type="EMBL" id="ETY72322.1"/>
    </source>
</evidence>
<accession>W4NB67</accession>
<keyword evidence="2" id="KW-1185">Reference proteome</keyword>
<dbReference type="eggNOG" id="COG0463">
    <property type="taxonomic scope" value="Bacteria"/>
</dbReference>
<dbReference type="GO" id="GO:0016740">
    <property type="term" value="F:transferase activity"/>
    <property type="evidence" value="ECO:0007669"/>
    <property type="project" value="UniProtKB-KW"/>
</dbReference>
<dbReference type="SUPFAM" id="SSF53448">
    <property type="entry name" value="Nucleotide-diphospho-sugar transferases"/>
    <property type="match status" value="1"/>
</dbReference>
<keyword evidence="1" id="KW-0808">Transferase</keyword>
<organism evidence="1 2">
    <name type="scientific">Bifidobacterium moukalabense DSM 27321</name>
    <dbReference type="NCBI Taxonomy" id="1435051"/>
    <lineage>
        <taxon>Bacteria</taxon>
        <taxon>Bacillati</taxon>
        <taxon>Actinomycetota</taxon>
        <taxon>Actinomycetes</taxon>
        <taxon>Bifidobacteriales</taxon>
        <taxon>Bifidobacteriaceae</taxon>
        <taxon>Bifidobacterium</taxon>
    </lineage>
</organism>
<dbReference type="InterPro" id="IPR029044">
    <property type="entry name" value="Nucleotide-diphossugar_trans"/>
</dbReference>
<protein>
    <submittedName>
        <fullName evidence="1">Rhamnosyltransferase</fullName>
    </submittedName>
</protein>
<proteinExistence type="predicted"/>
<gene>
    <name evidence="1" type="ORF">BMOU_0340</name>
</gene>
<name>W4NB67_9BIFI</name>